<keyword evidence="3 6" id="KW-1133">Transmembrane helix</keyword>
<evidence type="ECO:0000256" key="1">
    <source>
        <dbReference type="ARBA" id="ARBA00004141"/>
    </source>
</evidence>
<dbReference type="PANTHER" id="PTHR12570:SF65">
    <property type="entry name" value="MAGNESIUM TRANSPORTER NIPA9-RELATED"/>
    <property type="match status" value="1"/>
</dbReference>
<accession>A0A286UN13</accession>
<evidence type="ECO:0000256" key="2">
    <source>
        <dbReference type="ARBA" id="ARBA00022692"/>
    </source>
</evidence>
<dbReference type="GO" id="GO:0015095">
    <property type="term" value="F:magnesium ion transmembrane transporter activity"/>
    <property type="evidence" value="ECO:0007669"/>
    <property type="project" value="InterPro"/>
</dbReference>
<organism evidence="7 8">
    <name type="scientific">Pyrrhoderma noxium</name>
    <dbReference type="NCBI Taxonomy" id="2282107"/>
    <lineage>
        <taxon>Eukaryota</taxon>
        <taxon>Fungi</taxon>
        <taxon>Dikarya</taxon>
        <taxon>Basidiomycota</taxon>
        <taxon>Agaricomycotina</taxon>
        <taxon>Agaricomycetes</taxon>
        <taxon>Hymenochaetales</taxon>
        <taxon>Hymenochaetaceae</taxon>
        <taxon>Pyrrhoderma</taxon>
    </lineage>
</organism>
<feature type="transmembrane region" description="Helical" evidence="6">
    <location>
        <begin position="496"/>
        <end position="514"/>
    </location>
</feature>
<evidence type="ECO:0000256" key="4">
    <source>
        <dbReference type="ARBA" id="ARBA00023136"/>
    </source>
</evidence>
<evidence type="ECO:0000256" key="6">
    <source>
        <dbReference type="SAM" id="Phobius"/>
    </source>
</evidence>
<feature type="region of interest" description="Disordered" evidence="5">
    <location>
        <begin position="60"/>
        <end position="116"/>
    </location>
</feature>
<feature type="transmembrane region" description="Helical" evidence="6">
    <location>
        <begin position="462"/>
        <end position="484"/>
    </location>
</feature>
<evidence type="ECO:0000256" key="3">
    <source>
        <dbReference type="ARBA" id="ARBA00022989"/>
    </source>
</evidence>
<dbReference type="Pfam" id="PF05653">
    <property type="entry name" value="Mg_trans_NIPA"/>
    <property type="match status" value="1"/>
</dbReference>
<evidence type="ECO:0000313" key="8">
    <source>
        <dbReference type="Proteomes" id="UP000217199"/>
    </source>
</evidence>
<feature type="region of interest" description="Disordered" evidence="5">
    <location>
        <begin position="182"/>
        <end position="205"/>
    </location>
</feature>
<evidence type="ECO:0000313" key="7">
    <source>
        <dbReference type="EMBL" id="PAV20952.1"/>
    </source>
</evidence>
<name>A0A286UN13_9AGAM</name>
<comment type="caution">
    <text evidence="7">The sequence shown here is derived from an EMBL/GenBank/DDBJ whole genome shotgun (WGS) entry which is preliminary data.</text>
</comment>
<dbReference type="GO" id="GO:0016020">
    <property type="term" value="C:membrane"/>
    <property type="evidence" value="ECO:0007669"/>
    <property type="project" value="UniProtKB-SubCell"/>
</dbReference>
<keyword evidence="8" id="KW-1185">Reference proteome</keyword>
<comment type="subcellular location">
    <subcellularLocation>
        <location evidence="1">Membrane</location>
        <topology evidence="1">Multi-pass membrane protein</topology>
    </subcellularLocation>
</comment>
<gene>
    <name evidence="7" type="ORF">PNOK_0357900</name>
</gene>
<evidence type="ECO:0000256" key="5">
    <source>
        <dbReference type="SAM" id="MobiDB-lite"/>
    </source>
</evidence>
<feature type="transmembrane region" description="Helical" evidence="6">
    <location>
        <begin position="359"/>
        <end position="383"/>
    </location>
</feature>
<feature type="transmembrane region" description="Helical" evidence="6">
    <location>
        <begin position="330"/>
        <end position="347"/>
    </location>
</feature>
<feature type="transmembrane region" description="Helical" evidence="6">
    <location>
        <begin position="431"/>
        <end position="450"/>
    </location>
</feature>
<dbReference type="Proteomes" id="UP000217199">
    <property type="component" value="Unassembled WGS sequence"/>
</dbReference>
<feature type="compositionally biased region" description="Basic and acidic residues" evidence="5">
    <location>
        <begin position="95"/>
        <end position="116"/>
    </location>
</feature>
<reference evidence="7 8" key="1">
    <citation type="journal article" date="2017" name="Mol. Ecol.">
        <title>Comparative and population genomic landscape of Phellinus noxius: A hypervariable fungus causing root rot in trees.</title>
        <authorList>
            <person name="Chung C.L."/>
            <person name="Lee T.J."/>
            <person name="Akiba M."/>
            <person name="Lee H.H."/>
            <person name="Kuo T.H."/>
            <person name="Liu D."/>
            <person name="Ke H.M."/>
            <person name="Yokoi T."/>
            <person name="Roa M.B."/>
            <person name="Lu M.J."/>
            <person name="Chang Y.Y."/>
            <person name="Ann P.J."/>
            <person name="Tsai J.N."/>
            <person name="Chen C.Y."/>
            <person name="Tzean S.S."/>
            <person name="Ota Y."/>
            <person name="Hattori T."/>
            <person name="Sahashi N."/>
            <person name="Liou R.F."/>
            <person name="Kikuchi T."/>
            <person name="Tsai I.J."/>
        </authorList>
    </citation>
    <scope>NUCLEOTIDE SEQUENCE [LARGE SCALE GENOMIC DNA]</scope>
    <source>
        <strain evidence="7 8">FFPRI411160</strain>
    </source>
</reference>
<dbReference type="EMBL" id="NBII01000003">
    <property type="protein sequence ID" value="PAV20952.1"/>
    <property type="molecule type" value="Genomic_DNA"/>
</dbReference>
<dbReference type="SUPFAM" id="SSF103481">
    <property type="entry name" value="Multidrug resistance efflux transporter EmrE"/>
    <property type="match status" value="1"/>
</dbReference>
<dbReference type="OrthoDB" id="165382at2759"/>
<feature type="transmembrane region" description="Helical" evidence="6">
    <location>
        <begin position="275"/>
        <end position="296"/>
    </location>
</feature>
<feature type="transmembrane region" description="Helical" evidence="6">
    <location>
        <begin position="302"/>
        <end position="321"/>
    </location>
</feature>
<proteinExistence type="predicted"/>
<feature type="transmembrane region" description="Helical" evidence="6">
    <location>
        <begin position="395"/>
        <end position="411"/>
    </location>
</feature>
<keyword evidence="4 6" id="KW-0472">Membrane</keyword>
<keyword evidence="2 6" id="KW-0812">Transmembrane</keyword>
<dbReference type="PANTHER" id="PTHR12570">
    <property type="match status" value="1"/>
</dbReference>
<protein>
    <submittedName>
        <fullName evidence="7">Uncharacterized protein</fullName>
    </submittedName>
</protein>
<sequence length="585" mass="63828">MDQNFSFSVYKLPNISLGGGETDPEESYSASLIGIAVAISGNILISLALNCQKLAHLRLSRERRSRASRTANGHGRGRKTNGRLSLAKLAGRSFESVREESITENPESRSFDRDRDDERIRFLSPEIANEDMNNDIPFPELETPIRPHRRNSHNFEEEPLLSSVTSTPHGSIRSVIPLYGTKASSRAASHTDETSRHSRRRSASSPHILTRIFSSGAKGKSRAEDVDLEASSIPVDVHFRGEDGVCPTPRSATKIKISEPAQKDGNESDYLKSKLWWLGFILMNIGEIGNFISYGFAPASVVAPLGTFALIANCFFAPLMLKERFRKKDLFGVALAIMGAVTVVLSASSSDKRLDPHALILAITQRAFIVLAVVYTAGVAILVSLSSRKVGQEHVFIDVGACAFFGGFTVLSTKAFSSLLTMEWAAVFKEWITYPVLAILLGTGVGQIKYLNRALMKFDSKIVIPTQFVLFNLSAIVGSAVLYGDFRSASLHQMVTFLYGCGATFAGVFMLTWGSGNVEHGEGNESVRSSAMDSERGLRNGRAQLILPASVSSRPTIVRTKTSSLTLSPAQRALLVRTLSEESDK</sequence>
<dbReference type="InterPro" id="IPR008521">
    <property type="entry name" value="Mg_trans_NIPA"/>
</dbReference>
<dbReference type="AlphaFoldDB" id="A0A286UN13"/>
<feature type="transmembrane region" description="Helical" evidence="6">
    <location>
        <begin position="28"/>
        <end position="51"/>
    </location>
</feature>
<dbReference type="InParanoid" id="A0A286UN13"/>
<dbReference type="InterPro" id="IPR037185">
    <property type="entry name" value="EmrE-like"/>
</dbReference>